<keyword evidence="3" id="KW-1185">Reference proteome</keyword>
<evidence type="ECO:0000256" key="1">
    <source>
        <dbReference type="SAM" id="SignalP"/>
    </source>
</evidence>
<accession>A0ABX8FE74</accession>
<dbReference type="Pfam" id="PF12389">
    <property type="entry name" value="Peptidase_M73"/>
    <property type="match status" value="1"/>
</dbReference>
<dbReference type="InterPro" id="IPR023833">
    <property type="entry name" value="Signal_pept_SipW-depend-type"/>
</dbReference>
<dbReference type="RefSeq" id="WP_214477810.1">
    <property type="nucleotide sequence ID" value="NZ_CANKUS010000033.1"/>
</dbReference>
<dbReference type="InterPro" id="IPR022121">
    <property type="entry name" value="Peptidase_M73_camelysin"/>
</dbReference>
<evidence type="ECO:0000313" key="2">
    <source>
        <dbReference type="EMBL" id="QVY62315.1"/>
    </source>
</evidence>
<keyword evidence="1" id="KW-0732">Signal</keyword>
<name>A0ABX8FE74_9BACI</name>
<sequence length="200" mass="22018">MSIKKKLGLGIASAALGMSLVGGGTFAYFNDVEETKSTFAAGTLDLGVDPTTIIDVTNIKPGDWMNRTFELQNNGSLDISEVILSTDYTVTDVEGDNTDDFGKHIRVNFLENEDKSGLFTPNDIIYSTTLHDLKGTAPDAVQKKIWSFFGERSGLAAGTSDNMYVQFEFVDNDADQNEFQGDSLELKWTFDAKQTEGERR</sequence>
<feature type="signal peptide" evidence="1">
    <location>
        <begin position="1"/>
        <end position="27"/>
    </location>
</feature>
<gene>
    <name evidence="2" type="ORF">J1899_04205</name>
</gene>
<protein>
    <submittedName>
        <fullName evidence="2">M73 family metallopeptidase</fullName>
    </submittedName>
</protein>
<dbReference type="EMBL" id="CP071709">
    <property type="protein sequence ID" value="QVY62315.1"/>
    <property type="molecule type" value="Genomic_DNA"/>
</dbReference>
<feature type="chain" id="PRO_5046956296" evidence="1">
    <location>
        <begin position="28"/>
        <end position="200"/>
    </location>
</feature>
<proteinExistence type="predicted"/>
<organism evidence="2 3">
    <name type="scientific">Cytobacillus gottheilii</name>
    <dbReference type="NCBI Taxonomy" id="859144"/>
    <lineage>
        <taxon>Bacteria</taxon>
        <taxon>Bacillati</taxon>
        <taxon>Bacillota</taxon>
        <taxon>Bacilli</taxon>
        <taxon>Bacillales</taxon>
        <taxon>Bacillaceae</taxon>
        <taxon>Cytobacillus</taxon>
    </lineage>
</organism>
<reference evidence="2 3" key="1">
    <citation type="submission" date="2021-03" db="EMBL/GenBank/DDBJ databases">
        <title>The first data on the complete genome of the tetrodotoxin-producing bacterium.</title>
        <authorList>
            <person name="Melnikova D.I."/>
            <person name="Nijland R."/>
            <person name="Magarlamov T.Y."/>
        </authorList>
    </citation>
    <scope>NUCLEOTIDE SEQUENCE [LARGE SCALE GENOMIC DNA]</scope>
    <source>
        <strain evidence="2 3">1839</strain>
    </source>
</reference>
<dbReference type="NCBIfam" id="TIGR04088">
    <property type="entry name" value="cognate_SipW"/>
    <property type="match status" value="1"/>
</dbReference>
<evidence type="ECO:0000313" key="3">
    <source>
        <dbReference type="Proteomes" id="UP000679247"/>
    </source>
</evidence>
<dbReference type="Proteomes" id="UP000679247">
    <property type="component" value="Chromosome"/>
</dbReference>